<dbReference type="InterPro" id="IPR052048">
    <property type="entry name" value="ST_Response_Regulator"/>
</dbReference>
<dbReference type="InterPro" id="IPR001789">
    <property type="entry name" value="Sig_transdc_resp-reg_receiver"/>
</dbReference>
<gene>
    <name evidence="3" type="ORF">EXU30_04590</name>
</gene>
<protein>
    <submittedName>
        <fullName evidence="3">Response regulator</fullName>
    </submittedName>
</protein>
<feature type="domain" description="Response regulatory" evidence="2">
    <location>
        <begin position="14"/>
        <end position="135"/>
    </location>
</feature>
<dbReference type="Gene3D" id="3.40.50.2300">
    <property type="match status" value="1"/>
</dbReference>
<feature type="modified residue" description="4-aspartylphosphate" evidence="1">
    <location>
        <position position="66"/>
    </location>
</feature>
<dbReference type="SUPFAM" id="SSF48452">
    <property type="entry name" value="TPR-like"/>
    <property type="match status" value="1"/>
</dbReference>
<dbReference type="KEGG" id="smai:EXU30_04590"/>
<organism evidence="3 4">
    <name type="scientific">Shewanella maritima</name>
    <dbReference type="NCBI Taxonomy" id="2520507"/>
    <lineage>
        <taxon>Bacteria</taxon>
        <taxon>Pseudomonadati</taxon>
        <taxon>Pseudomonadota</taxon>
        <taxon>Gammaproteobacteria</taxon>
        <taxon>Alteromonadales</taxon>
        <taxon>Shewanellaceae</taxon>
        <taxon>Shewanella</taxon>
    </lineage>
</organism>
<dbReference type="SMART" id="SM00448">
    <property type="entry name" value="REC"/>
    <property type="match status" value="1"/>
</dbReference>
<evidence type="ECO:0000313" key="4">
    <source>
        <dbReference type="Proteomes" id="UP000291106"/>
    </source>
</evidence>
<evidence type="ECO:0000256" key="1">
    <source>
        <dbReference type="PROSITE-ProRule" id="PRU00169"/>
    </source>
</evidence>
<evidence type="ECO:0000313" key="3">
    <source>
        <dbReference type="EMBL" id="QBF82059.1"/>
    </source>
</evidence>
<evidence type="ECO:0000259" key="2">
    <source>
        <dbReference type="PROSITE" id="PS50110"/>
    </source>
</evidence>
<proteinExistence type="predicted"/>
<dbReference type="OrthoDB" id="7298659at2"/>
<keyword evidence="4" id="KW-1185">Reference proteome</keyword>
<dbReference type="InterPro" id="IPR011006">
    <property type="entry name" value="CheY-like_superfamily"/>
</dbReference>
<dbReference type="Pfam" id="PF00072">
    <property type="entry name" value="Response_reg"/>
    <property type="match status" value="1"/>
</dbReference>
<dbReference type="InterPro" id="IPR011990">
    <property type="entry name" value="TPR-like_helical_dom_sf"/>
</dbReference>
<sequence>MPMKFNEFVNSKKSVLIIDDCPVYRTALKGMLVKMGFHNDNVLFAADANSALQIARTKELKLVFFDYNLGDSKNGIQLLDELKSSKLLPPSCVLVVVTGDSSKGVVTGFAEQDPDGYLIKPLNYVTLADRLPRFTRRKRELEPLLKMYTAREYELVIETAKQYDSTNPELMQWCQYLSAKSYLKMGDADVGVSLLKSLLGSTLHTKALGVLLRYAIQHQHYDEAQSLISELEGFPFQKPKAMQYAAEIALRQDNKPKALAIINEAVKLAPSSIEQVGTQFQIACASGDFETGLQSINRVIRLTRDSFREHIDLYFSKGSMLLDAAEQEFDIKERSNYINQLLKLAITWRSKFLKKYYIGAELLLFARAHALLGRYEKANQSLEEYEQWLAESAAGKSGSQLEQIEYARVLHRLRGELSLVKMLKQFETIPVAKMDIRTLCVKQYYGAWYGQFSAKTKLVAQLKDHALADFAKQQFEPGVKRLSKAFEVGLYDLSIAELLLKNLSKAWPQEWDKHTVSSLVAKCKTLLQDNRSLINTDISSEMTVLNRQLQLAS</sequence>
<accession>A0A411PEQ9</accession>
<dbReference type="PANTHER" id="PTHR43228:SF1">
    <property type="entry name" value="TWO-COMPONENT RESPONSE REGULATOR ARR22"/>
    <property type="match status" value="1"/>
</dbReference>
<name>A0A411PEQ9_9GAMM</name>
<keyword evidence="1" id="KW-0597">Phosphoprotein</keyword>
<dbReference type="Proteomes" id="UP000291106">
    <property type="component" value="Chromosome"/>
</dbReference>
<dbReference type="Gene3D" id="1.25.40.10">
    <property type="entry name" value="Tetratricopeptide repeat domain"/>
    <property type="match status" value="1"/>
</dbReference>
<dbReference type="AlphaFoldDB" id="A0A411PEQ9"/>
<reference evidence="3 4" key="1">
    <citation type="submission" date="2019-02" db="EMBL/GenBank/DDBJ databases">
        <title>Shewanella sp. D4-2 isolated from Dokdo Island.</title>
        <authorList>
            <person name="Baek K."/>
        </authorList>
    </citation>
    <scope>NUCLEOTIDE SEQUENCE [LARGE SCALE GENOMIC DNA]</scope>
    <source>
        <strain evidence="3 4">D4-2</strain>
    </source>
</reference>
<dbReference type="EMBL" id="CP036200">
    <property type="protein sequence ID" value="QBF82059.1"/>
    <property type="molecule type" value="Genomic_DNA"/>
</dbReference>
<dbReference type="PANTHER" id="PTHR43228">
    <property type="entry name" value="TWO-COMPONENT RESPONSE REGULATOR"/>
    <property type="match status" value="1"/>
</dbReference>
<dbReference type="GO" id="GO:0000160">
    <property type="term" value="P:phosphorelay signal transduction system"/>
    <property type="evidence" value="ECO:0007669"/>
    <property type="project" value="InterPro"/>
</dbReference>
<dbReference type="SUPFAM" id="SSF52172">
    <property type="entry name" value="CheY-like"/>
    <property type="match status" value="1"/>
</dbReference>
<dbReference type="PROSITE" id="PS50110">
    <property type="entry name" value="RESPONSE_REGULATORY"/>
    <property type="match status" value="1"/>
</dbReference>